<feature type="transmembrane region" description="Helical" evidence="6">
    <location>
        <begin position="176"/>
        <end position="196"/>
    </location>
</feature>
<comment type="subcellular location">
    <subcellularLocation>
        <location evidence="1">Cell membrane</location>
        <topology evidence="1">Multi-pass membrane protein</topology>
    </subcellularLocation>
</comment>
<dbReference type="PANTHER" id="PTHR38825:SF2">
    <property type="entry name" value="LYSINE TRANSPORTER LYSE"/>
    <property type="match status" value="1"/>
</dbReference>
<organism evidence="7 8">
    <name type="scientific">Roseibium porphyridii</name>
    <dbReference type="NCBI Taxonomy" id="2866279"/>
    <lineage>
        <taxon>Bacteria</taxon>
        <taxon>Pseudomonadati</taxon>
        <taxon>Pseudomonadota</taxon>
        <taxon>Alphaproteobacteria</taxon>
        <taxon>Hyphomicrobiales</taxon>
        <taxon>Stappiaceae</taxon>
        <taxon>Roseibium</taxon>
    </lineage>
</organism>
<name>A0ABY8F345_9HYPH</name>
<evidence type="ECO:0000256" key="1">
    <source>
        <dbReference type="ARBA" id="ARBA00004651"/>
    </source>
</evidence>
<feature type="transmembrane region" description="Helical" evidence="6">
    <location>
        <begin position="41"/>
        <end position="63"/>
    </location>
</feature>
<dbReference type="RefSeq" id="WP_265680546.1">
    <property type="nucleotide sequence ID" value="NZ_CP120863.1"/>
</dbReference>
<dbReference type="InterPro" id="IPR001123">
    <property type="entry name" value="LeuE-type"/>
</dbReference>
<evidence type="ECO:0000256" key="2">
    <source>
        <dbReference type="ARBA" id="ARBA00022475"/>
    </source>
</evidence>
<accession>A0ABY8F345</accession>
<evidence type="ECO:0000256" key="4">
    <source>
        <dbReference type="ARBA" id="ARBA00022989"/>
    </source>
</evidence>
<dbReference type="Proteomes" id="UP001209803">
    <property type="component" value="Chromosome"/>
</dbReference>
<feature type="transmembrane region" description="Helical" evidence="6">
    <location>
        <begin position="70"/>
        <end position="87"/>
    </location>
</feature>
<keyword evidence="3 6" id="KW-0812">Transmembrane</keyword>
<proteinExistence type="predicted"/>
<keyword evidence="4 6" id="KW-1133">Transmembrane helix</keyword>
<protein>
    <submittedName>
        <fullName evidence="7">LysE family transporter</fullName>
    </submittedName>
</protein>
<sequence>MTEFVSATLTGITLGLAAGLAPGPLMTIVIAQTIRHGFKEGLLVAAAPLVTDVPIVLTLFFVLRELPNQALGLLGIVGALYALYLAYETAKADTVGEIAAATAPASLKKGVLANFLSPHPYLFWITVGVPYVLAASEKSSLAPWGFVVGFYLLLVGSKVGVAALTGRYRHLLTGRAYPYIMRGLAIVLVIFAVLLFREGLNLLTSSGR</sequence>
<evidence type="ECO:0000256" key="5">
    <source>
        <dbReference type="ARBA" id="ARBA00023136"/>
    </source>
</evidence>
<evidence type="ECO:0000256" key="6">
    <source>
        <dbReference type="SAM" id="Phobius"/>
    </source>
</evidence>
<dbReference type="PANTHER" id="PTHR38825">
    <property type="entry name" value="LYSINE EXPORTER PROTEIN (LYSE/YGGA)"/>
    <property type="match status" value="1"/>
</dbReference>
<evidence type="ECO:0000256" key="3">
    <source>
        <dbReference type="ARBA" id="ARBA00022692"/>
    </source>
</evidence>
<evidence type="ECO:0000313" key="8">
    <source>
        <dbReference type="Proteomes" id="UP001209803"/>
    </source>
</evidence>
<gene>
    <name evidence="7" type="ORF">K1718_24205</name>
</gene>
<keyword evidence="8" id="KW-1185">Reference proteome</keyword>
<keyword evidence="5 6" id="KW-0472">Membrane</keyword>
<dbReference type="EMBL" id="CP120863">
    <property type="protein sequence ID" value="WFE89224.1"/>
    <property type="molecule type" value="Genomic_DNA"/>
</dbReference>
<evidence type="ECO:0000313" key="7">
    <source>
        <dbReference type="EMBL" id="WFE89224.1"/>
    </source>
</evidence>
<feature type="transmembrane region" description="Helical" evidence="6">
    <location>
        <begin position="141"/>
        <end position="164"/>
    </location>
</feature>
<dbReference type="Pfam" id="PF01810">
    <property type="entry name" value="LysE"/>
    <property type="match status" value="1"/>
</dbReference>
<reference evidence="7 8" key="1">
    <citation type="submission" date="2023-03" db="EMBL/GenBank/DDBJ databases">
        <title>Roseibium porphyridii sp. nov. and Roseibium rhodosorbium sp. nov. isolated from marine algae, Porphyridium cruentum and Rhodosorus marinus, respectively.</title>
        <authorList>
            <person name="Lee M.W."/>
            <person name="Choi B.J."/>
            <person name="Lee J.K."/>
            <person name="Choi D.G."/>
            <person name="Baek J.H."/>
            <person name="Bayburt H."/>
            <person name="Kim J.M."/>
            <person name="Han D.M."/>
            <person name="Kim K.H."/>
            <person name="Jeon C.O."/>
        </authorList>
    </citation>
    <scope>NUCLEOTIDE SEQUENCE [LARGE SCALE GENOMIC DNA]</scope>
    <source>
        <strain evidence="7 8">KMA01</strain>
    </source>
</reference>
<keyword evidence="2" id="KW-1003">Cell membrane</keyword>